<protein>
    <submittedName>
        <fullName evidence="10">Endosomal P24B protein</fullName>
    </submittedName>
</protein>
<comment type="subcellular location">
    <subcellularLocation>
        <location evidence="1">Membrane</location>
        <topology evidence="1">Single-pass type I membrane protein</topology>
    </subcellularLocation>
</comment>
<dbReference type="AlphaFoldDB" id="A0A1X0NKZ3"/>
<evidence type="ECO:0000256" key="7">
    <source>
        <dbReference type="SAM" id="Phobius"/>
    </source>
</evidence>
<feature type="transmembrane region" description="Helical" evidence="7">
    <location>
        <begin position="189"/>
        <end position="211"/>
    </location>
</feature>
<feature type="signal peptide" evidence="8">
    <location>
        <begin position="1"/>
        <end position="39"/>
    </location>
</feature>
<dbReference type="GO" id="GO:0016020">
    <property type="term" value="C:membrane"/>
    <property type="evidence" value="ECO:0007669"/>
    <property type="project" value="UniProtKB-SubCell"/>
</dbReference>
<keyword evidence="4 8" id="KW-0732">Signal</keyword>
<evidence type="ECO:0000256" key="4">
    <source>
        <dbReference type="ARBA" id="ARBA00022729"/>
    </source>
</evidence>
<proteinExistence type="inferred from homology"/>
<evidence type="ECO:0000256" key="5">
    <source>
        <dbReference type="ARBA" id="ARBA00022989"/>
    </source>
</evidence>
<name>A0A1X0NKZ3_9TRYP</name>
<dbReference type="RefSeq" id="XP_028878895.1">
    <property type="nucleotide sequence ID" value="XM_029029907.1"/>
</dbReference>
<keyword evidence="6 7" id="KW-0472">Membrane</keyword>
<keyword evidence="5 7" id="KW-1133">Transmembrane helix</keyword>
<evidence type="ECO:0000313" key="11">
    <source>
        <dbReference type="Proteomes" id="UP000192257"/>
    </source>
</evidence>
<dbReference type="Pfam" id="PF01105">
    <property type="entry name" value="EMP24_GP25L"/>
    <property type="match status" value="1"/>
</dbReference>
<dbReference type="STRING" id="67003.A0A1X0NKZ3"/>
<evidence type="ECO:0000256" key="1">
    <source>
        <dbReference type="ARBA" id="ARBA00004479"/>
    </source>
</evidence>
<keyword evidence="11" id="KW-1185">Reference proteome</keyword>
<feature type="chain" id="PRO_5013230472" evidence="8">
    <location>
        <begin position="40"/>
        <end position="221"/>
    </location>
</feature>
<comment type="similarity">
    <text evidence="2">Belongs to the EMP24/GP25L family.</text>
</comment>
<dbReference type="PANTHER" id="PTHR22811">
    <property type="entry name" value="TRANSMEMBRANE EMP24 DOMAIN-CONTAINING PROTEIN"/>
    <property type="match status" value="1"/>
</dbReference>
<dbReference type="GeneID" id="39989687"/>
<dbReference type="SMART" id="SM01190">
    <property type="entry name" value="EMP24_GP25L"/>
    <property type="match status" value="1"/>
</dbReference>
<evidence type="ECO:0000259" key="9">
    <source>
        <dbReference type="SMART" id="SM01190"/>
    </source>
</evidence>
<evidence type="ECO:0000256" key="3">
    <source>
        <dbReference type="ARBA" id="ARBA00022692"/>
    </source>
</evidence>
<comment type="caution">
    <text evidence="10">The sequence shown here is derived from an EMBL/GenBank/DDBJ whole genome shotgun (WGS) entry which is preliminary data.</text>
</comment>
<evidence type="ECO:0000256" key="2">
    <source>
        <dbReference type="ARBA" id="ARBA00007104"/>
    </source>
</evidence>
<dbReference type="EMBL" id="NBCO01000041">
    <property type="protein sequence ID" value="ORC84829.1"/>
    <property type="molecule type" value="Genomic_DNA"/>
</dbReference>
<evidence type="ECO:0000256" key="6">
    <source>
        <dbReference type="ARBA" id="ARBA00023136"/>
    </source>
</evidence>
<feature type="domain" description="GOLD" evidence="9">
    <location>
        <begin position="39"/>
        <end position="216"/>
    </location>
</feature>
<sequence>MLFPRGPIISPSSSSFSFSSVFLFFLLFTLFFSLGLVEAVSTRLDAGDSLCLQEPVTPQSTVTFQFQVTNKGKNDNGILVVLTDQDGNEIHHWENAMEGIYEVHAQNGIRLLNACLENIHSFYSHTMVDFHFRYHVDYSTVAKVSELDPIERSVESIARNMRSVEELQMHLRTQQKEHRNTVEEANERLLLWSVFQVVALVGMSIFQLYFLKRFLERKSFV</sequence>
<dbReference type="OrthoDB" id="1929172at2759"/>
<dbReference type="Proteomes" id="UP000192257">
    <property type="component" value="Unassembled WGS sequence"/>
</dbReference>
<evidence type="ECO:0000313" key="10">
    <source>
        <dbReference type="EMBL" id="ORC84829.1"/>
    </source>
</evidence>
<keyword evidence="3 7" id="KW-0812">Transmembrane</keyword>
<evidence type="ECO:0000256" key="8">
    <source>
        <dbReference type="SAM" id="SignalP"/>
    </source>
</evidence>
<accession>A0A1X0NKZ3</accession>
<reference evidence="10 11" key="1">
    <citation type="submission" date="2017-03" db="EMBL/GenBank/DDBJ databases">
        <title>An alternative strategy for trypanosome survival in the mammalian bloodstream revealed through genome and transcriptome analysis of the ubiquitous bovine parasite Trypanosoma (Megatrypanum) theileri.</title>
        <authorList>
            <person name="Kelly S."/>
            <person name="Ivens A."/>
            <person name="Mott A."/>
            <person name="O'Neill E."/>
            <person name="Emms D."/>
            <person name="Macleod O."/>
            <person name="Voorheis P."/>
            <person name="Matthews J."/>
            <person name="Matthews K."/>
            <person name="Carrington M."/>
        </authorList>
    </citation>
    <scope>NUCLEOTIDE SEQUENCE [LARGE SCALE GENOMIC DNA]</scope>
    <source>
        <strain evidence="10">Edinburgh</strain>
    </source>
</reference>
<dbReference type="InterPro" id="IPR009038">
    <property type="entry name" value="GOLD_dom"/>
</dbReference>
<dbReference type="VEuPathDB" id="TriTrypDB:TM35_000411990"/>
<dbReference type="InterPro" id="IPR015720">
    <property type="entry name" value="Emp24-like"/>
</dbReference>
<organism evidence="10 11">
    <name type="scientific">Trypanosoma theileri</name>
    <dbReference type="NCBI Taxonomy" id="67003"/>
    <lineage>
        <taxon>Eukaryota</taxon>
        <taxon>Discoba</taxon>
        <taxon>Euglenozoa</taxon>
        <taxon>Kinetoplastea</taxon>
        <taxon>Metakinetoplastina</taxon>
        <taxon>Trypanosomatida</taxon>
        <taxon>Trypanosomatidae</taxon>
        <taxon>Trypanosoma</taxon>
    </lineage>
</organism>
<gene>
    <name evidence="10" type="ORF">TM35_000411990</name>
</gene>